<evidence type="ECO:0000259" key="3">
    <source>
        <dbReference type="Pfam" id="PF02517"/>
    </source>
</evidence>
<feature type="transmembrane region" description="Helical" evidence="2">
    <location>
        <begin position="222"/>
        <end position="240"/>
    </location>
</feature>
<dbReference type="InterPro" id="IPR003675">
    <property type="entry name" value="Rce1/LyrA-like_dom"/>
</dbReference>
<dbReference type="AlphaFoldDB" id="A0A1Y1V813"/>
<reference evidence="4 5" key="2">
    <citation type="submission" date="2016-08" db="EMBL/GenBank/DDBJ databases">
        <title>Pervasive Adenine N6-methylation of Active Genes in Fungi.</title>
        <authorList>
            <consortium name="DOE Joint Genome Institute"/>
            <person name="Mondo S.J."/>
            <person name="Dannebaum R.O."/>
            <person name="Kuo R.C."/>
            <person name="Labutti K."/>
            <person name="Haridas S."/>
            <person name="Kuo A."/>
            <person name="Salamov A."/>
            <person name="Ahrendt S.R."/>
            <person name="Lipzen A."/>
            <person name="Sullivan W."/>
            <person name="Andreopoulos W.B."/>
            <person name="Clum A."/>
            <person name="Lindquist E."/>
            <person name="Daum C."/>
            <person name="Ramamoorthy G.K."/>
            <person name="Gryganskyi A."/>
            <person name="Culley D."/>
            <person name="Magnuson J.K."/>
            <person name="James T.Y."/>
            <person name="O'Malley M.A."/>
            <person name="Stajich J.E."/>
            <person name="Spatafora J.W."/>
            <person name="Visel A."/>
            <person name="Grigoriev I.V."/>
        </authorList>
    </citation>
    <scope>NUCLEOTIDE SEQUENCE [LARGE SCALE GENOMIC DNA]</scope>
    <source>
        <strain evidence="5">finn</strain>
    </source>
</reference>
<sequence>MIEILNLLLIVIPFVLSIPLSLYIGGVFENLKNYKHYIKSKESKKKDDYELKNNDNDQDYSTTNTSSNKLYNNSKEENNNKPNKIKICLKDFISKKLIPEISDVYTLKFWIPSKLSVKNSIVGFIVAIIFGQPWLDNPIIQVNSFNKCLYTPKSNSLYQTNKKILKSQKNLIQDSIKPKNHQTLSVKDKYNIKKTIQCNTDNALNDKLLWNPENHFDNTVKILFINIIRFFCSCFIIPIIEELMFRYIFYRFIIGGFNYKFVSFNTWKWTAAILSNIALTHLFYIRCYGKEKEWITGLINGYLCTYSMVKQGQWNASVNTRSLINFYIGLIVFITKKYKY</sequence>
<evidence type="ECO:0000256" key="1">
    <source>
        <dbReference type="SAM" id="MobiDB-lite"/>
    </source>
</evidence>
<keyword evidence="5" id="KW-1185">Reference proteome</keyword>
<evidence type="ECO:0000313" key="5">
    <source>
        <dbReference type="Proteomes" id="UP000193719"/>
    </source>
</evidence>
<comment type="caution">
    <text evidence="4">The sequence shown here is derived from an EMBL/GenBank/DDBJ whole genome shotgun (WGS) entry which is preliminary data.</text>
</comment>
<feature type="transmembrane region" description="Helical" evidence="2">
    <location>
        <begin position="6"/>
        <end position="28"/>
    </location>
</feature>
<keyword evidence="2" id="KW-0812">Transmembrane</keyword>
<dbReference type="GO" id="GO:0004175">
    <property type="term" value="F:endopeptidase activity"/>
    <property type="evidence" value="ECO:0007669"/>
    <property type="project" value="UniProtKB-ARBA"/>
</dbReference>
<keyword evidence="2" id="KW-0472">Membrane</keyword>
<evidence type="ECO:0000313" key="4">
    <source>
        <dbReference type="EMBL" id="ORX48894.1"/>
    </source>
</evidence>
<proteinExistence type="predicted"/>
<accession>A0A1Y1V813</accession>
<name>A0A1Y1V813_9FUNG</name>
<dbReference type="EMBL" id="MCFH01000025">
    <property type="protein sequence ID" value="ORX48894.1"/>
    <property type="molecule type" value="Genomic_DNA"/>
</dbReference>
<keyword evidence="2" id="KW-1133">Transmembrane helix</keyword>
<feature type="transmembrane region" description="Helical" evidence="2">
    <location>
        <begin position="267"/>
        <end position="285"/>
    </location>
</feature>
<dbReference type="Proteomes" id="UP000193719">
    <property type="component" value="Unassembled WGS sequence"/>
</dbReference>
<dbReference type="OrthoDB" id="2150067at2759"/>
<reference evidence="4 5" key="1">
    <citation type="submission" date="2016-08" db="EMBL/GenBank/DDBJ databases">
        <title>Genomes of anaerobic fungi encode conserved fungal cellulosomes for biomass hydrolysis.</title>
        <authorList>
            <consortium name="DOE Joint Genome Institute"/>
            <person name="Haitjema C.H."/>
            <person name="Gilmore S.P."/>
            <person name="Henske J.K."/>
            <person name="Solomon K.V."/>
            <person name="De Groot R."/>
            <person name="Kuo A."/>
            <person name="Mondo S.J."/>
            <person name="Salamov A.A."/>
            <person name="Labutti K."/>
            <person name="Zhao Z."/>
            <person name="Chiniquy J."/>
            <person name="Barry K."/>
            <person name="Brewer H.M."/>
            <person name="Purvine S.O."/>
            <person name="Wright A.T."/>
            <person name="Boxma B."/>
            <person name="Van Alen T."/>
            <person name="Hackstein J.H."/>
            <person name="Baker S.E."/>
            <person name="Grigoriev I.V."/>
            <person name="O'Malley M.A."/>
        </authorList>
    </citation>
    <scope>NUCLEOTIDE SEQUENCE [LARGE SCALE GENOMIC DNA]</scope>
    <source>
        <strain evidence="5">finn</strain>
    </source>
</reference>
<protein>
    <recommendedName>
        <fullName evidence="3">CAAX prenyl protease 2/Lysostaphin resistance protein A-like domain-containing protein</fullName>
    </recommendedName>
</protein>
<evidence type="ECO:0000256" key="2">
    <source>
        <dbReference type="SAM" id="Phobius"/>
    </source>
</evidence>
<dbReference type="Pfam" id="PF02517">
    <property type="entry name" value="Rce1-like"/>
    <property type="match status" value="1"/>
</dbReference>
<dbReference type="GO" id="GO:0080120">
    <property type="term" value="P:CAAX-box protein maturation"/>
    <property type="evidence" value="ECO:0007669"/>
    <property type="project" value="UniProtKB-ARBA"/>
</dbReference>
<feature type="domain" description="CAAX prenyl protease 2/Lysostaphin resistance protein A-like" evidence="3">
    <location>
        <begin position="227"/>
        <end position="326"/>
    </location>
</feature>
<organism evidence="4 5">
    <name type="scientific">Piromyces finnis</name>
    <dbReference type="NCBI Taxonomy" id="1754191"/>
    <lineage>
        <taxon>Eukaryota</taxon>
        <taxon>Fungi</taxon>
        <taxon>Fungi incertae sedis</taxon>
        <taxon>Chytridiomycota</taxon>
        <taxon>Chytridiomycota incertae sedis</taxon>
        <taxon>Neocallimastigomycetes</taxon>
        <taxon>Neocallimastigales</taxon>
        <taxon>Neocallimastigaceae</taxon>
        <taxon>Piromyces</taxon>
    </lineage>
</organism>
<feature type="region of interest" description="Disordered" evidence="1">
    <location>
        <begin position="49"/>
        <end position="77"/>
    </location>
</feature>
<gene>
    <name evidence="4" type="ORF">BCR36DRAFT_353919</name>
</gene>